<proteinExistence type="inferred from homology"/>
<dbReference type="CDD" id="cd01129">
    <property type="entry name" value="PulE-GspE-like"/>
    <property type="match status" value="1"/>
</dbReference>
<dbReference type="Gene3D" id="3.30.450.90">
    <property type="match status" value="1"/>
</dbReference>
<dbReference type="PANTHER" id="PTHR30258">
    <property type="entry name" value="TYPE II SECRETION SYSTEM PROTEIN GSPE-RELATED"/>
    <property type="match status" value="1"/>
</dbReference>
<dbReference type="EMBL" id="LOIC01000080">
    <property type="protein sequence ID" value="OCA53763.1"/>
    <property type="molecule type" value="Genomic_DNA"/>
</dbReference>
<dbReference type="Proteomes" id="UP000092665">
    <property type="component" value="Unassembled WGS sequence"/>
</dbReference>
<keyword evidence="2" id="KW-0547">Nucleotide-binding</keyword>
<keyword evidence="3" id="KW-0067">ATP-binding</keyword>
<keyword evidence="6" id="KW-1185">Reference proteome</keyword>
<gene>
    <name evidence="5" type="primary">epsE</name>
    <name evidence="5" type="ORF">Phpb_03315</name>
</gene>
<evidence type="ECO:0000313" key="6">
    <source>
        <dbReference type="Proteomes" id="UP000092665"/>
    </source>
</evidence>
<evidence type="ECO:0000256" key="3">
    <source>
        <dbReference type="ARBA" id="ARBA00022840"/>
    </source>
</evidence>
<dbReference type="GO" id="GO:0016887">
    <property type="term" value="F:ATP hydrolysis activity"/>
    <property type="evidence" value="ECO:0007669"/>
    <property type="project" value="TreeGrafter"/>
</dbReference>
<evidence type="ECO:0000259" key="4">
    <source>
        <dbReference type="Pfam" id="PF00437"/>
    </source>
</evidence>
<evidence type="ECO:0000256" key="1">
    <source>
        <dbReference type="ARBA" id="ARBA00006611"/>
    </source>
</evidence>
<dbReference type="PATRIC" id="fig|29488.15.peg.3644"/>
<comment type="caution">
    <text evidence="5">The sequence shown here is derived from an EMBL/GenBank/DDBJ whole genome shotgun (WGS) entry which is preliminary data.</text>
</comment>
<evidence type="ECO:0000313" key="5">
    <source>
        <dbReference type="EMBL" id="OCA53763.1"/>
    </source>
</evidence>
<dbReference type="SUPFAM" id="SSF52540">
    <property type="entry name" value="P-loop containing nucleoside triphosphate hydrolases"/>
    <property type="match status" value="1"/>
</dbReference>
<dbReference type="GO" id="GO:0005524">
    <property type="term" value="F:ATP binding"/>
    <property type="evidence" value="ECO:0007669"/>
    <property type="project" value="UniProtKB-KW"/>
</dbReference>
<protein>
    <submittedName>
        <fullName evidence="5">Type II secretion system protein E</fullName>
    </submittedName>
</protein>
<dbReference type="GO" id="GO:0005886">
    <property type="term" value="C:plasma membrane"/>
    <property type="evidence" value="ECO:0007669"/>
    <property type="project" value="TreeGrafter"/>
</dbReference>
<dbReference type="AlphaFoldDB" id="A0A1B8YF34"/>
<evidence type="ECO:0000256" key="2">
    <source>
        <dbReference type="ARBA" id="ARBA00022741"/>
    </source>
</evidence>
<feature type="domain" description="Bacterial type II secretion system protein E" evidence="4">
    <location>
        <begin position="92"/>
        <end position="490"/>
    </location>
</feature>
<dbReference type="InterPro" id="IPR027417">
    <property type="entry name" value="P-loop_NTPase"/>
</dbReference>
<organism evidence="5 6">
    <name type="scientific">Photorhabdus namnaonensis</name>
    <dbReference type="NCBI Taxonomy" id="1851568"/>
    <lineage>
        <taxon>Bacteria</taxon>
        <taxon>Pseudomonadati</taxon>
        <taxon>Pseudomonadota</taxon>
        <taxon>Gammaproteobacteria</taxon>
        <taxon>Enterobacterales</taxon>
        <taxon>Morganellaceae</taxon>
        <taxon>Photorhabdus</taxon>
    </lineage>
</organism>
<reference evidence="6" key="1">
    <citation type="submission" date="2015-11" db="EMBL/GenBank/DDBJ databases">
        <authorList>
            <person name="Tobias N.J."/>
            <person name="Mishra B."/>
            <person name="Gupta D.K."/>
            <person name="Thines M."/>
            <person name="Stinear T.P."/>
            <person name="Bode H.B."/>
        </authorList>
    </citation>
    <scope>NUCLEOTIDE SEQUENCE [LARGE SCALE GENOMIC DNA]</scope>
    <source>
        <strain evidence="6">PB45.5</strain>
    </source>
</reference>
<comment type="similarity">
    <text evidence="1">Belongs to the GSP E family.</text>
</comment>
<dbReference type="Pfam" id="PF00437">
    <property type="entry name" value="T2SSE"/>
    <property type="match status" value="1"/>
</dbReference>
<dbReference type="Gene3D" id="3.40.50.300">
    <property type="entry name" value="P-loop containing nucleotide triphosphate hydrolases"/>
    <property type="match status" value="1"/>
</dbReference>
<sequence length="517" mass="57789">MKESIQVNDAVLLLCEEQQATVLIDNHRRGDPQVQTRVMQLLEATPEAEIRFVNLSELQANRQKQHQRTNEQGVCLSDLTDVSERQKQVLTCFELAKKLNASDIHLTISPGLTRIEMRIHGELEVVNELSEEEGMALASTIILSMCDVTETQFFPGRQQDGRIKADFLRRVHLYGARYSHTPTADGLYVVMRVIADDGDKVLTLTQLGFLPQQIKRVSRILRLPEGLIVLSGPTGSGKSTTLRTFCRQYLDRTRGKKRLLTVEDPPEGRIAGAIQTPIVCDKSDEEAVRLAWHRALTSALRLDPDAVMPGEMRDLTSMLTAIYAAQTGHSVMTTLHTNSAVGIPERMITMGVNAGLIADAQLLIALISQRLVQTLCPHCRVPWAQKQAVLDEEQRAYLMRYCHAPGTCCVENLYFRHPEGCEHCCQTITLSGRIVSRGVTGRSVVAEVIRPDARFFTLLMTEGKEAARQHWVANLGGITRRQHILNKLNAGLIDPLEADLVCPLDEDDYLLMEPCDE</sequence>
<dbReference type="InterPro" id="IPR001482">
    <property type="entry name" value="T2SS/T4SS_dom"/>
</dbReference>
<name>A0A1B8YF34_9GAMM</name>
<dbReference type="RefSeq" id="WP_065391290.1">
    <property type="nucleotide sequence ID" value="NZ_CAWMQN010000080.1"/>
</dbReference>
<accession>A0A1B8YF34</accession>
<dbReference type="PANTHER" id="PTHR30258:SF2">
    <property type="entry name" value="COMG OPERON PROTEIN 1"/>
    <property type="match status" value="1"/>
</dbReference>